<evidence type="ECO:0000313" key="2">
    <source>
        <dbReference type="Proteomes" id="UP000016960"/>
    </source>
</evidence>
<keyword evidence="2" id="KW-1185">Reference proteome</keyword>
<organism evidence="1 2">
    <name type="scientific">Rubidibacter lacunae KORDI 51-2</name>
    <dbReference type="NCBI Taxonomy" id="582515"/>
    <lineage>
        <taxon>Bacteria</taxon>
        <taxon>Bacillati</taxon>
        <taxon>Cyanobacteriota</taxon>
        <taxon>Cyanophyceae</taxon>
        <taxon>Oscillatoriophycideae</taxon>
        <taxon>Chroococcales</taxon>
        <taxon>Aphanothecaceae</taxon>
        <taxon>Rubidibacter</taxon>
    </lineage>
</organism>
<evidence type="ECO:0000313" key="1">
    <source>
        <dbReference type="EMBL" id="ERN42892.1"/>
    </source>
</evidence>
<dbReference type="RefSeq" id="WP_022603879.1">
    <property type="nucleotide sequence ID" value="NZ_ASSJ01000004.1"/>
</dbReference>
<reference evidence="1 2" key="1">
    <citation type="submission" date="2013-05" db="EMBL/GenBank/DDBJ databases">
        <title>Draft genome sequence of Rubidibacter lacunae KORDI 51-2.</title>
        <authorList>
            <person name="Choi D.H."/>
            <person name="Noh J.H."/>
            <person name="Kwon K.-K."/>
            <person name="Lee J.-H."/>
            <person name="Ryu J.-Y."/>
        </authorList>
    </citation>
    <scope>NUCLEOTIDE SEQUENCE [LARGE SCALE GENOMIC DNA]</scope>
    <source>
        <strain evidence="1 2">KORDI 51-2</strain>
    </source>
</reference>
<comment type="caution">
    <text evidence="1">The sequence shown here is derived from an EMBL/GenBank/DDBJ whole genome shotgun (WGS) entry which is preliminary data.</text>
</comment>
<accession>U5DPU6</accession>
<name>U5DPU6_9CHRO</name>
<gene>
    <name evidence="1" type="ORF">KR51_00001870</name>
</gene>
<dbReference type="AlphaFoldDB" id="U5DPU6"/>
<dbReference type="EMBL" id="ASSJ01000004">
    <property type="protein sequence ID" value="ERN42892.1"/>
    <property type="molecule type" value="Genomic_DNA"/>
</dbReference>
<proteinExistence type="predicted"/>
<protein>
    <submittedName>
        <fullName evidence="1">Uncharacterized protein</fullName>
    </submittedName>
</protein>
<dbReference type="Proteomes" id="UP000016960">
    <property type="component" value="Unassembled WGS sequence"/>
</dbReference>
<sequence>MSKSESDCVREEKFGSIITLSSVQEYLPIDRRALASKHFVNRNPCAGTLKIYDQTN</sequence>
<dbReference type="InParanoid" id="U5DPU6"/>